<feature type="region of interest" description="Disordered" evidence="1">
    <location>
        <begin position="77"/>
        <end position="159"/>
    </location>
</feature>
<dbReference type="InterPro" id="IPR036680">
    <property type="entry name" value="SPOR-like_sf"/>
</dbReference>
<dbReference type="PANTHER" id="PTHR38687">
    <property type="entry name" value="CELL DIVISION PROTEIN DEDD-RELATED"/>
    <property type="match status" value="1"/>
</dbReference>
<organism evidence="4 5">
    <name type="scientific">Mesopusillimonas faecipullorum</name>
    <dbReference type="NCBI Taxonomy" id="2755040"/>
    <lineage>
        <taxon>Bacteria</taxon>
        <taxon>Pseudomonadati</taxon>
        <taxon>Pseudomonadota</taxon>
        <taxon>Betaproteobacteria</taxon>
        <taxon>Burkholderiales</taxon>
        <taxon>Alcaligenaceae</taxon>
        <taxon>Mesopusillimonas</taxon>
    </lineage>
</organism>
<feature type="compositionally biased region" description="Pro residues" evidence="1">
    <location>
        <begin position="103"/>
        <end position="123"/>
    </location>
</feature>
<name>A0ABS8CAU1_9BURK</name>
<dbReference type="SUPFAM" id="SSF110997">
    <property type="entry name" value="Sporulation related repeat"/>
    <property type="match status" value="1"/>
</dbReference>
<evidence type="ECO:0000313" key="5">
    <source>
        <dbReference type="Proteomes" id="UP000776983"/>
    </source>
</evidence>
<feature type="compositionally biased region" description="Pro residues" evidence="1">
    <location>
        <begin position="131"/>
        <end position="140"/>
    </location>
</feature>
<dbReference type="InterPro" id="IPR007730">
    <property type="entry name" value="SPOR-like_dom"/>
</dbReference>
<keyword evidence="2" id="KW-1133">Transmembrane helix</keyword>
<dbReference type="PANTHER" id="PTHR38687:SF1">
    <property type="entry name" value="CELL DIVISION PROTEIN DEDD"/>
    <property type="match status" value="1"/>
</dbReference>
<feature type="transmembrane region" description="Helical" evidence="2">
    <location>
        <begin position="40"/>
        <end position="58"/>
    </location>
</feature>
<evidence type="ECO:0000313" key="4">
    <source>
        <dbReference type="EMBL" id="MCB5363145.1"/>
    </source>
</evidence>
<dbReference type="InterPro" id="IPR052521">
    <property type="entry name" value="Cell_div_SPOR-domain"/>
</dbReference>
<evidence type="ECO:0000259" key="3">
    <source>
        <dbReference type="PROSITE" id="PS51724"/>
    </source>
</evidence>
<evidence type="ECO:0000256" key="2">
    <source>
        <dbReference type="SAM" id="Phobius"/>
    </source>
</evidence>
<feature type="compositionally biased region" description="Low complexity" evidence="1">
    <location>
        <begin position="147"/>
        <end position="156"/>
    </location>
</feature>
<feature type="domain" description="SPOR" evidence="3">
    <location>
        <begin position="185"/>
        <end position="265"/>
    </location>
</feature>
<dbReference type="Pfam" id="PF05036">
    <property type="entry name" value="SPOR"/>
    <property type="match status" value="1"/>
</dbReference>
<feature type="compositionally biased region" description="Basic and acidic residues" evidence="1">
    <location>
        <begin position="1"/>
        <end position="15"/>
    </location>
</feature>
<keyword evidence="2" id="KW-0472">Membrane</keyword>
<comment type="caution">
    <text evidence="4">The sequence shown here is derived from an EMBL/GenBank/DDBJ whole genome shotgun (WGS) entry which is preliminary data.</text>
</comment>
<feature type="region of interest" description="Disordered" evidence="1">
    <location>
        <begin position="1"/>
        <end position="28"/>
    </location>
</feature>
<gene>
    <name evidence="4" type="ORF">H0484_05170</name>
</gene>
<sequence>MGWFSRKDSESETGRRSSGRGQRALDDDTHALRQRARHRLIGALALVLAAIIVVPMLIGTEPNAPAPVPQVVQANIPPLPEPITPDTGMQAAASGQVDTTPPVDSPLPAPTPVPEQPPAPVPPAASTSTPPVSPPPAPPKPEPEPSKPAAPEKPAAGNRTDDGAVALALLEGRSAEKPASPPPAAAARGNFVLQIVALSSDAEAQNRRAQLVAAGVTNAYVESASSGGKATYRLRVGPFPTREAAQAAQTRLRALGYDNSFISSK</sequence>
<dbReference type="RefSeq" id="WP_226953386.1">
    <property type="nucleotide sequence ID" value="NZ_JACDXW010000002.1"/>
</dbReference>
<dbReference type="PRINTS" id="PR01217">
    <property type="entry name" value="PRICHEXTENSN"/>
</dbReference>
<keyword evidence="5" id="KW-1185">Reference proteome</keyword>
<protein>
    <submittedName>
        <fullName evidence="4">SPOR domain-containing protein</fullName>
    </submittedName>
</protein>
<keyword evidence="2" id="KW-0812">Transmembrane</keyword>
<dbReference type="Proteomes" id="UP000776983">
    <property type="component" value="Unassembled WGS sequence"/>
</dbReference>
<evidence type="ECO:0000256" key="1">
    <source>
        <dbReference type="SAM" id="MobiDB-lite"/>
    </source>
</evidence>
<proteinExistence type="predicted"/>
<dbReference type="Gene3D" id="3.30.70.1070">
    <property type="entry name" value="Sporulation related repeat"/>
    <property type="match status" value="1"/>
</dbReference>
<reference evidence="4 5" key="1">
    <citation type="submission" date="2020-07" db="EMBL/GenBank/DDBJ databases">
        <title>Pusillimonas sp. nov., isolated from poultry manure in Taiwan.</title>
        <authorList>
            <person name="Lin S.-Y."/>
            <person name="Tang Y.-S."/>
            <person name="Young C.-C."/>
        </authorList>
    </citation>
    <scope>NUCLEOTIDE SEQUENCE [LARGE SCALE GENOMIC DNA]</scope>
    <source>
        <strain evidence="4 5">CC-YST705</strain>
    </source>
</reference>
<dbReference type="PROSITE" id="PS51724">
    <property type="entry name" value="SPOR"/>
    <property type="match status" value="1"/>
</dbReference>
<dbReference type="EMBL" id="JACDXW010000002">
    <property type="protein sequence ID" value="MCB5363145.1"/>
    <property type="molecule type" value="Genomic_DNA"/>
</dbReference>
<accession>A0ABS8CAU1</accession>